<dbReference type="FunFam" id="2.30.30.140:FF:000061">
    <property type="entry name" value="SAGA-associated factor 29 isoform X6"/>
    <property type="match status" value="1"/>
</dbReference>
<dbReference type="GO" id="GO:0009651">
    <property type="term" value="P:response to salt stress"/>
    <property type="evidence" value="ECO:0007669"/>
    <property type="project" value="UniProtKB-ARBA"/>
</dbReference>
<feature type="region of interest" description="Disordered" evidence="6">
    <location>
        <begin position="86"/>
        <end position="116"/>
    </location>
</feature>
<evidence type="ECO:0000256" key="4">
    <source>
        <dbReference type="ARBA" id="ARBA00023163"/>
    </source>
</evidence>
<dbReference type="PROSITE" id="PS51518">
    <property type="entry name" value="SGF29_C"/>
    <property type="match status" value="1"/>
</dbReference>
<protein>
    <recommendedName>
        <fullName evidence="7">SGF29 C-terminal domain-containing protein</fullName>
    </recommendedName>
</protein>
<dbReference type="Gene3D" id="2.30.30.140">
    <property type="match status" value="2"/>
</dbReference>
<dbReference type="Pfam" id="PF07039">
    <property type="entry name" value="SGF29_Tudor"/>
    <property type="match status" value="1"/>
</dbReference>
<organism evidence="8 9">
    <name type="scientific">Tagetes erecta</name>
    <name type="common">African marigold</name>
    <dbReference type="NCBI Taxonomy" id="13708"/>
    <lineage>
        <taxon>Eukaryota</taxon>
        <taxon>Viridiplantae</taxon>
        <taxon>Streptophyta</taxon>
        <taxon>Embryophyta</taxon>
        <taxon>Tracheophyta</taxon>
        <taxon>Spermatophyta</taxon>
        <taxon>Magnoliopsida</taxon>
        <taxon>eudicotyledons</taxon>
        <taxon>Gunneridae</taxon>
        <taxon>Pentapetalae</taxon>
        <taxon>asterids</taxon>
        <taxon>campanulids</taxon>
        <taxon>Asterales</taxon>
        <taxon>Asteraceae</taxon>
        <taxon>Asteroideae</taxon>
        <taxon>Heliantheae alliance</taxon>
        <taxon>Tageteae</taxon>
        <taxon>Tagetes</taxon>
    </lineage>
</organism>
<proteinExistence type="predicted"/>
<evidence type="ECO:0000313" key="8">
    <source>
        <dbReference type="EMBL" id="KAK1441189.1"/>
    </source>
</evidence>
<evidence type="ECO:0000256" key="1">
    <source>
        <dbReference type="ARBA" id="ARBA00004123"/>
    </source>
</evidence>
<dbReference type="EMBL" id="JAUHHV010000001">
    <property type="protein sequence ID" value="KAK1441189.1"/>
    <property type="molecule type" value="Genomic_DNA"/>
</dbReference>
<reference evidence="8" key="1">
    <citation type="journal article" date="2023" name="bioRxiv">
        <title>Improved chromosome-level genome assembly for marigold (Tagetes erecta).</title>
        <authorList>
            <person name="Jiang F."/>
            <person name="Yuan L."/>
            <person name="Wang S."/>
            <person name="Wang H."/>
            <person name="Xu D."/>
            <person name="Wang A."/>
            <person name="Fan W."/>
        </authorList>
    </citation>
    <scope>NUCLEOTIDE SEQUENCE</scope>
    <source>
        <strain evidence="8">WSJ</strain>
        <tissue evidence="8">Leaf</tissue>
    </source>
</reference>
<feature type="compositionally biased region" description="Basic and acidic residues" evidence="6">
    <location>
        <begin position="94"/>
        <end position="112"/>
    </location>
</feature>
<gene>
    <name evidence="8" type="ORF">QVD17_07030</name>
</gene>
<comment type="caution">
    <text evidence="8">The sequence shown here is derived from an EMBL/GenBank/DDBJ whole genome shotgun (WGS) entry which is preliminary data.</text>
</comment>
<dbReference type="InterPro" id="IPR047288">
    <property type="entry name" value="Tudor_SGF29_rpt1"/>
</dbReference>
<evidence type="ECO:0000259" key="7">
    <source>
        <dbReference type="PROSITE" id="PS51518"/>
    </source>
</evidence>
<evidence type="ECO:0000256" key="5">
    <source>
        <dbReference type="ARBA" id="ARBA00023242"/>
    </source>
</evidence>
<dbReference type="FunFam" id="2.30.30.140:FF:000052">
    <property type="entry name" value="SAGA-associated factor 29 isoform X6"/>
    <property type="match status" value="1"/>
</dbReference>
<evidence type="ECO:0000256" key="2">
    <source>
        <dbReference type="ARBA" id="ARBA00022853"/>
    </source>
</evidence>
<dbReference type="PANTHER" id="PTHR21539:SF0">
    <property type="entry name" value="SAGA-ASSOCIATED FACTOR 29"/>
    <property type="match status" value="1"/>
</dbReference>
<accession>A0AAD8LI24</accession>
<evidence type="ECO:0000256" key="6">
    <source>
        <dbReference type="SAM" id="MobiDB-lite"/>
    </source>
</evidence>
<name>A0AAD8LI24_TARER</name>
<dbReference type="CDD" id="cd20394">
    <property type="entry name" value="Tudor_SGF29_rpt2"/>
    <property type="match status" value="1"/>
</dbReference>
<comment type="subcellular location">
    <subcellularLocation>
        <location evidence="1">Nucleus</location>
    </subcellularLocation>
</comment>
<keyword evidence="3" id="KW-0805">Transcription regulation</keyword>
<dbReference type="CDD" id="cd20393">
    <property type="entry name" value="Tudor_SGF29_rpt1"/>
    <property type="match status" value="1"/>
</dbReference>
<dbReference type="Proteomes" id="UP001229421">
    <property type="component" value="Unassembled WGS sequence"/>
</dbReference>
<dbReference type="GO" id="GO:0000124">
    <property type="term" value="C:SAGA complex"/>
    <property type="evidence" value="ECO:0007669"/>
    <property type="project" value="InterPro"/>
</dbReference>
<keyword evidence="4" id="KW-0804">Transcription</keyword>
<dbReference type="InterPro" id="IPR037802">
    <property type="entry name" value="SGF29"/>
</dbReference>
<dbReference type="PANTHER" id="PTHR21539">
    <property type="entry name" value="SAGA-ASSOCIATED FACTOR 29"/>
    <property type="match status" value="1"/>
</dbReference>
<dbReference type="AlphaFoldDB" id="A0AAD8LI24"/>
<keyword evidence="5" id="KW-0539">Nucleus</keyword>
<evidence type="ECO:0000256" key="3">
    <source>
        <dbReference type="ARBA" id="ARBA00023015"/>
    </source>
</evidence>
<feature type="domain" description="SGF29 C-terminal" evidence="7">
    <location>
        <begin position="124"/>
        <end position="268"/>
    </location>
</feature>
<keyword evidence="2" id="KW-0156">Chromatin regulator</keyword>
<dbReference type="InterPro" id="IPR047287">
    <property type="entry name" value="Tudor_SGF29_rpt2"/>
</dbReference>
<dbReference type="GO" id="GO:0006325">
    <property type="term" value="P:chromatin organization"/>
    <property type="evidence" value="ECO:0007669"/>
    <property type="project" value="UniProtKB-KW"/>
</dbReference>
<dbReference type="InterPro" id="IPR010750">
    <property type="entry name" value="SGF29_tudor-like_dom"/>
</dbReference>
<evidence type="ECO:0000313" key="9">
    <source>
        <dbReference type="Proteomes" id="UP001229421"/>
    </source>
</evidence>
<sequence length="372" mass="42212">MSSADVAGILDQSKELDRLRKDQEEILLEINKLHKKLQSTPEVVEKPGDNSLSRLKMLYHQAKDLSESEVAVSSQFLSQLDALIPSGPLGQQRRRMEGNEQKKKRMKADPDVPRLSPSLRNHLDHLANLKGEQVAARVTQEDADKDEWFIVKVIHFDRESREFEVLDEEPGDDEEPAGQRKYKLPMSHIIPFPKRNDPSTAQDFAPGKHVLAVYPGTTALYKATVVNTRKRKTDDYVLEFDDDEEDGSLPQRHVPFHKIAHAQDGCKFGLNSLSQFVVRPSSRLSPKSDSVKYLGSDSLRFGLSLVAESHALTDLEQPVERIGPFELEVLIRLGNNIGFLACFLLRYSRGSLGCVKNARELSRDFYKIWRQI</sequence>
<dbReference type="GO" id="GO:0005634">
    <property type="term" value="C:nucleus"/>
    <property type="evidence" value="ECO:0007669"/>
    <property type="project" value="UniProtKB-SubCell"/>
</dbReference>
<keyword evidence="9" id="KW-1185">Reference proteome</keyword>